<dbReference type="KEGG" id="pma:Pro_1563"/>
<feature type="signal peptide" evidence="2">
    <location>
        <begin position="1"/>
        <end position="22"/>
    </location>
</feature>
<dbReference type="OrthoDB" id="542539at2"/>
<dbReference type="EMBL" id="AE017126">
    <property type="protein sequence ID" value="AAQ00607.1"/>
    <property type="molecule type" value="Genomic_DNA"/>
</dbReference>
<dbReference type="EnsemblBacteria" id="AAQ00607">
    <property type="protein sequence ID" value="AAQ00607"/>
    <property type="gene ID" value="Pro_1563"/>
</dbReference>
<evidence type="ECO:0000256" key="2">
    <source>
        <dbReference type="SAM" id="SignalP"/>
    </source>
</evidence>
<dbReference type="InterPro" id="IPR027385">
    <property type="entry name" value="Beta-barrel_OMP"/>
</dbReference>
<dbReference type="SUPFAM" id="SSF56925">
    <property type="entry name" value="OMPA-like"/>
    <property type="match status" value="1"/>
</dbReference>
<keyword evidence="5" id="KW-1185">Reference proteome</keyword>
<evidence type="ECO:0000256" key="1">
    <source>
        <dbReference type="ARBA" id="ARBA00022729"/>
    </source>
</evidence>
<dbReference type="Proteomes" id="UP000001420">
    <property type="component" value="Chromosome"/>
</dbReference>
<name>Q7VAA1_PROMA</name>
<organism evidence="4 5">
    <name type="scientific">Prochlorococcus marinus (strain SARG / CCMP1375 / SS120)</name>
    <dbReference type="NCBI Taxonomy" id="167539"/>
    <lineage>
        <taxon>Bacteria</taxon>
        <taxon>Bacillati</taxon>
        <taxon>Cyanobacteriota</taxon>
        <taxon>Cyanophyceae</taxon>
        <taxon>Synechococcales</taxon>
        <taxon>Prochlorococcaceae</taxon>
        <taxon>Prochlorococcus</taxon>
    </lineage>
</organism>
<dbReference type="AlphaFoldDB" id="Q7VAA1"/>
<sequence length="222" mass="24566">MKKTLITSLVLASLAFPSIASADEDRYYLTIGGGNNSTSDIEGDTTIGTTKYDLSSNMDSSFAYQLGIGKHFSDKWRLEVSFGKFTPKMQDITASTGGVGATASLSPKPEYDVKSYMLNVYRDFPGEEDKKFYPYVAAGLGTTNVKMQNYTTTVAGTDVVVVDDGRDLFTWNLKGGMNYKMNDKNDLFAEANYTKLEKFTEDSINYDALSAVNLLAGWRYKF</sequence>
<evidence type="ECO:0000259" key="3">
    <source>
        <dbReference type="Pfam" id="PF13505"/>
    </source>
</evidence>
<dbReference type="HOGENOM" id="CLU_1244428_0_0_3"/>
<protein>
    <submittedName>
        <fullName evidence="4">Adhesin-like protein</fullName>
    </submittedName>
</protein>
<dbReference type="Gene3D" id="2.40.160.20">
    <property type="match status" value="1"/>
</dbReference>
<dbReference type="InterPro" id="IPR011250">
    <property type="entry name" value="OMP/PagP_B-barrel"/>
</dbReference>
<reference evidence="4 5" key="1">
    <citation type="journal article" date="2003" name="Proc. Natl. Acad. Sci. U.S.A.">
        <title>Genome sequence of the cyanobacterium Prochlorococcus marinus SS120, a nearly minimal oxyphototrophic genome.</title>
        <authorList>
            <person name="Dufresne A."/>
            <person name="Salanoubat M."/>
            <person name="Partensky F."/>
            <person name="Artiguenave F."/>
            <person name="Axmann I.M."/>
            <person name="Barbe V."/>
            <person name="Duprat S."/>
            <person name="Galperin M.Y."/>
            <person name="Koonin E.V."/>
            <person name="Le Gall F."/>
            <person name="Makarova K.S."/>
            <person name="Ostrowski M."/>
            <person name="Oztas S."/>
            <person name="Robert C."/>
            <person name="Rogozin I.B."/>
            <person name="Scanlan D.J."/>
            <person name="Tandeau de Marsac N."/>
            <person name="Weissenbach J."/>
            <person name="Wincker P."/>
            <person name="Wolf Y.I."/>
            <person name="Hess W.R."/>
        </authorList>
    </citation>
    <scope>NUCLEOTIDE SEQUENCE [LARGE SCALE GENOMIC DNA]</scope>
    <source>
        <strain evidence="5">SARG / CCMP1375 / SS120</strain>
    </source>
</reference>
<dbReference type="PATRIC" id="fig|167539.5.peg.1647"/>
<feature type="chain" id="PRO_5004292418" evidence="2">
    <location>
        <begin position="23"/>
        <end position="222"/>
    </location>
</feature>
<keyword evidence="1 2" id="KW-0732">Signal</keyword>
<dbReference type="RefSeq" id="WP_011125713.1">
    <property type="nucleotide sequence ID" value="NC_005042.1"/>
</dbReference>
<evidence type="ECO:0000313" key="4">
    <source>
        <dbReference type="EMBL" id="AAQ00607.1"/>
    </source>
</evidence>
<accession>Q7VAA1</accession>
<gene>
    <name evidence="4" type="ordered locus">Pro_1563</name>
</gene>
<evidence type="ECO:0000313" key="5">
    <source>
        <dbReference type="Proteomes" id="UP000001420"/>
    </source>
</evidence>
<dbReference type="Pfam" id="PF13505">
    <property type="entry name" value="OMP_b-brl"/>
    <property type="match status" value="1"/>
</dbReference>
<proteinExistence type="predicted"/>
<feature type="domain" description="Outer membrane protein beta-barrel" evidence="3">
    <location>
        <begin position="8"/>
        <end position="210"/>
    </location>
</feature>
<dbReference type="STRING" id="167539.Pro_1563"/>